<comment type="caution">
    <text evidence="1">The sequence shown here is derived from an EMBL/GenBank/DDBJ whole genome shotgun (WGS) entry which is preliminary data.</text>
</comment>
<evidence type="ECO:0000313" key="2">
    <source>
        <dbReference type="Proteomes" id="UP000543804"/>
    </source>
</evidence>
<reference evidence="1 2" key="1">
    <citation type="submission" date="2020-04" db="EMBL/GenBank/DDBJ databases">
        <authorList>
            <person name="Hitch T.C.A."/>
            <person name="Wylensek D."/>
            <person name="Clavel T."/>
        </authorList>
    </citation>
    <scope>NUCLEOTIDE SEQUENCE [LARGE SCALE GENOMIC DNA]</scope>
    <source>
        <strain evidence="1 2">PG-130-P53-12</strain>
    </source>
</reference>
<sequence>MKQPFIRKQAYYRINRLAKLAYHARIRAGEPAGIYEIYKEMNDRLVTVFAHGGLIDAATAAALGHQHGTETPDEH</sequence>
<evidence type="ECO:0000313" key="1">
    <source>
        <dbReference type="EMBL" id="NMD99071.1"/>
    </source>
</evidence>
<gene>
    <name evidence="1" type="ORF">HF878_06190</name>
</gene>
<keyword evidence="2" id="KW-1185">Reference proteome</keyword>
<accession>A0A848BDH1</accession>
<dbReference type="RefSeq" id="WP_019542957.1">
    <property type="nucleotide sequence ID" value="NZ_JABAFA010000018.1"/>
</dbReference>
<protein>
    <submittedName>
        <fullName evidence="1">Uncharacterized protein</fullName>
    </submittedName>
</protein>
<dbReference type="Proteomes" id="UP000543804">
    <property type="component" value="Unassembled WGS sequence"/>
</dbReference>
<organism evidence="1 2">
    <name type="scientific">Selenomonas bovis</name>
    <dbReference type="NCBI Taxonomy" id="416586"/>
    <lineage>
        <taxon>Bacteria</taxon>
        <taxon>Bacillati</taxon>
        <taxon>Bacillota</taxon>
        <taxon>Negativicutes</taxon>
        <taxon>Selenomonadales</taxon>
        <taxon>Selenomonadaceae</taxon>
        <taxon>Selenomonas</taxon>
    </lineage>
</organism>
<dbReference type="AlphaFoldDB" id="A0A848BDH1"/>
<dbReference type="EMBL" id="JABAFA010000018">
    <property type="protein sequence ID" value="NMD99071.1"/>
    <property type="molecule type" value="Genomic_DNA"/>
</dbReference>
<proteinExistence type="predicted"/>
<name>A0A848BDH1_9FIRM</name>